<name>E8LF61_9FIRM</name>
<comment type="caution">
    <text evidence="2">The sequence shown here is derived from an EMBL/GenBank/DDBJ whole genome shotgun (WGS) entry which is preliminary data.</text>
</comment>
<keyword evidence="1" id="KW-1133">Transmembrane helix</keyword>
<keyword evidence="3" id="KW-1185">Reference proteome</keyword>
<dbReference type="Proteomes" id="UP000004923">
    <property type="component" value="Unassembled WGS sequence"/>
</dbReference>
<reference evidence="2 3" key="1">
    <citation type="submission" date="2011-01" db="EMBL/GenBank/DDBJ databases">
        <authorList>
            <person name="Weinstock G."/>
            <person name="Sodergren E."/>
            <person name="Clifton S."/>
            <person name="Fulton L."/>
            <person name="Fulton B."/>
            <person name="Courtney L."/>
            <person name="Fronick C."/>
            <person name="Harrison M."/>
            <person name="Strong C."/>
            <person name="Farmer C."/>
            <person name="Delahaunty K."/>
            <person name="Markovic C."/>
            <person name="Hall O."/>
            <person name="Minx P."/>
            <person name="Tomlinson C."/>
            <person name="Mitreva M."/>
            <person name="Hou S."/>
            <person name="Chen J."/>
            <person name="Wollam A."/>
            <person name="Pepin K.H."/>
            <person name="Johnson M."/>
            <person name="Bhonagiri V."/>
            <person name="Zhang X."/>
            <person name="Suruliraj S."/>
            <person name="Warren W."/>
            <person name="Chinwalla A."/>
            <person name="Mardis E.R."/>
            <person name="Wilson R.K."/>
        </authorList>
    </citation>
    <scope>NUCLEOTIDE SEQUENCE [LARGE SCALE GENOMIC DNA]</scope>
    <source>
        <strain evidence="2 3">YIT 12067</strain>
    </source>
</reference>
<evidence type="ECO:0000256" key="1">
    <source>
        <dbReference type="SAM" id="Phobius"/>
    </source>
</evidence>
<dbReference type="EMBL" id="AEVN01000070">
    <property type="protein sequence ID" value="EFY04547.1"/>
    <property type="molecule type" value="Genomic_DNA"/>
</dbReference>
<evidence type="ECO:0000313" key="2">
    <source>
        <dbReference type="EMBL" id="EFY04547.1"/>
    </source>
</evidence>
<feature type="transmembrane region" description="Helical" evidence="1">
    <location>
        <begin position="12"/>
        <end position="33"/>
    </location>
</feature>
<accession>E8LF61</accession>
<gene>
    <name evidence="2" type="ORF">HMPREF9443_01501</name>
</gene>
<proteinExistence type="predicted"/>
<evidence type="ECO:0000313" key="3">
    <source>
        <dbReference type="Proteomes" id="UP000004923"/>
    </source>
</evidence>
<keyword evidence="1" id="KW-0472">Membrane</keyword>
<dbReference type="AlphaFoldDB" id="E8LF61"/>
<keyword evidence="1" id="KW-0812">Transmembrane</keyword>
<protein>
    <submittedName>
        <fullName evidence="2">Uncharacterized protein</fullName>
    </submittedName>
</protein>
<organism evidence="2 3">
    <name type="scientific">Phascolarctobacterium succinatutens YIT 12067</name>
    <dbReference type="NCBI Taxonomy" id="626939"/>
    <lineage>
        <taxon>Bacteria</taxon>
        <taxon>Bacillati</taxon>
        <taxon>Bacillota</taxon>
        <taxon>Negativicutes</taxon>
        <taxon>Acidaminococcales</taxon>
        <taxon>Acidaminococcaceae</taxon>
        <taxon>Phascolarctobacterium</taxon>
    </lineage>
</organism>
<dbReference type="HOGENOM" id="CLU_3314330_0_0_9"/>
<sequence>MKRMDFLNKKKALLAAANGVCLGCSVLPVWLLSRRGYCQ</sequence>